<dbReference type="OrthoDB" id="3164835at2759"/>
<accession>A0A2G8RTP4</accession>
<proteinExistence type="predicted"/>
<dbReference type="AlphaFoldDB" id="A0A2G8RTP4"/>
<gene>
    <name evidence="1" type="ORF">GSI_12768</name>
</gene>
<evidence type="ECO:0008006" key="3">
    <source>
        <dbReference type="Google" id="ProtNLM"/>
    </source>
</evidence>
<dbReference type="Proteomes" id="UP000230002">
    <property type="component" value="Unassembled WGS sequence"/>
</dbReference>
<keyword evidence="2" id="KW-1185">Reference proteome</keyword>
<evidence type="ECO:0000313" key="1">
    <source>
        <dbReference type="EMBL" id="PIL24881.1"/>
    </source>
</evidence>
<evidence type="ECO:0000313" key="2">
    <source>
        <dbReference type="Proteomes" id="UP000230002"/>
    </source>
</evidence>
<protein>
    <recommendedName>
        <fullName evidence="3">BTB domain-containing protein</fullName>
    </recommendedName>
</protein>
<name>A0A2G8RTP4_9APHY</name>
<dbReference type="EMBL" id="AYKW01000056">
    <property type="protein sequence ID" value="PIL24881.1"/>
    <property type="molecule type" value="Genomic_DNA"/>
</dbReference>
<comment type="caution">
    <text evidence="1">The sequence shown here is derived from an EMBL/GenBank/DDBJ whole genome shotgun (WGS) entry which is preliminary data.</text>
</comment>
<organism evidence="1 2">
    <name type="scientific">Ganoderma sinense ZZ0214-1</name>
    <dbReference type="NCBI Taxonomy" id="1077348"/>
    <lineage>
        <taxon>Eukaryota</taxon>
        <taxon>Fungi</taxon>
        <taxon>Dikarya</taxon>
        <taxon>Basidiomycota</taxon>
        <taxon>Agaricomycotina</taxon>
        <taxon>Agaricomycetes</taxon>
        <taxon>Polyporales</taxon>
        <taxon>Polyporaceae</taxon>
        <taxon>Ganoderma</taxon>
    </lineage>
</organism>
<sequence length="189" mass="20571">MPHPDLVCVSSDGMEILVHKACIGSAPPVLRERITKASNITEAGHPILSFTEQSGLLADVLGLCYPGKSLLNLPMDPSKLAGIVIALDRYKIGGIRPAVFRIWNMVAKAHPIIRAYLAASRGHLQDCAEVAAEYALQHPIEGRYVADMEFSPALAYHHLLVYHWHASCGMRHDCETGASQRPPGSNLES</sequence>
<reference evidence="1 2" key="1">
    <citation type="journal article" date="2015" name="Sci. Rep.">
        <title>Chromosome-level genome map provides insights into diverse defense mechanisms in the medicinal fungus Ganoderma sinense.</title>
        <authorList>
            <person name="Zhu Y."/>
            <person name="Xu J."/>
            <person name="Sun C."/>
            <person name="Zhou S."/>
            <person name="Xu H."/>
            <person name="Nelson D.R."/>
            <person name="Qian J."/>
            <person name="Song J."/>
            <person name="Luo H."/>
            <person name="Xiang L."/>
            <person name="Li Y."/>
            <person name="Xu Z."/>
            <person name="Ji A."/>
            <person name="Wang L."/>
            <person name="Lu S."/>
            <person name="Hayward A."/>
            <person name="Sun W."/>
            <person name="Li X."/>
            <person name="Schwartz D.C."/>
            <person name="Wang Y."/>
            <person name="Chen S."/>
        </authorList>
    </citation>
    <scope>NUCLEOTIDE SEQUENCE [LARGE SCALE GENOMIC DNA]</scope>
    <source>
        <strain evidence="1 2">ZZ0214-1</strain>
    </source>
</reference>
<dbReference type="STRING" id="1077348.A0A2G8RTP4"/>